<dbReference type="RefSeq" id="XP_020892287.1">
    <property type="nucleotide sequence ID" value="XM_021036628.2"/>
</dbReference>
<evidence type="ECO:0000256" key="2">
    <source>
        <dbReference type="ARBA" id="ARBA00016955"/>
    </source>
</evidence>
<dbReference type="InterPro" id="IPR051099">
    <property type="entry name" value="AGR/TXD"/>
</dbReference>
<dbReference type="CDD" id="cd02959">
    <property type="entry name" value="ERp19"/>
    <property type="match status" value="1"/>
</dbReference>
<feature type="domain" description="Thioredoxin" evidence="5">
    <location>
        <begin position="18"/>
        <end position="161"/>
    </location>
</feature>
<dbReference type="InterPro" id="IPR036249">
    <property type="entry name" value="Thioredoxin-like_sf"/>
</dbReference>
<dbReference type="PANTHER" id="PTHR15337">
    <property type="entry name" value="ANTERIOR GRADIENT PROTEIN-RELATED"/>
    <property type="match status" value="1"/>
</dbReference>
<sequence>MLRQIILQWKPSMTTMLCLFGLLASGYCSFNARGWGDHIDWKTLEEGKLEAQNSRKPMMIVVHKSWCGACKALKPRFSTSSEIADLSRKFVMVNLEDEEEPKDQQYHIDGSYIPRIFFLDSFGVVQKDITNKGGNPSYRYFYSNAESIVTSMKTALEQMTKDIHQAKEL</sequence>
<evidence type="ECO:0000313" key="6">
    <source>
        <dbReference type="EnsemblMetazoa" id="XP_020892287.1"/>
    </source>
</evidence>
<dbReference type="PROSITE" id="PS00194">
    <property type="entry name" value="THIOREDOXIN_1"/>
    <property type="match status" value="1"/>
</dbReference>
<comment type="catalytic activity">
    <reaction evidence="4">
        <text>[protein]-disulfide + 2 glutathione = [protein]-dithiol + glutathione disulfide</text>
        <dbReference type="Rhea" id="RHEA:21064"/>
        <dbReference type="Rhea" id="RHEA-COMP:10593"/>
        <dbReference type="Rhea" id="RHEA-COMP:10594"/>
        <dbReference type="ChEBI" id="CHEBI:29950"/>
        <dbReference type="ChEBI" id="CHEBI:50058"/>
        <dbReference type="ChEBI" id="CHEBI:57925"/>
        <dbReference type="ChEBI" id="CHEBI:58297"/>
        <dbReference type="EC" id="1.8.4.2"/>
    </reaction>
    <physiologicalReaction direction="right-to-left" evidence="4">
        <dbReference type="Rhea" id="RHEA:21066"/>
    </physiologicalReaction>
</comment>
<dbReference type="InterPro" id="IPR037462">
    <property type="entry name" value="ERp19"/>
</dbReference>
<dbReference type="SUPFAM" id="SSF52833">
    <property type="entry name" value="Thioredoxin-like"/>
    <property type="match status" value="1"/>
</dbReference>
<evidence type="ECO:0000256" key="1">
    <source>
        <dbReference type="ARBA" id="ARBA00013094"/>
    </source>
</evidence>
<dbReference type="KEGG" id="epa:110231598"/>
<dbReference type="GO" id="GO:0019153">
    <property type="term" value="F:protein-disulfide reductase (glutathione) activity"/>
    <property type="evidence" value="ECO:0007669"/>
    <property type="project" value="UniProtKB-EC"/>
</dbReference>
<organism evidence="6 7">
    <name type="scientific">Exaiptasia diaphana</name>
    <name type="common">Tropical sea anemone</name>
    <name type="synonym">Aiptasia pulchella</name>
    <dbReference type="NCBI Taxonomy" id="2652724"/>
    <lineage>
        <taxon>Eukaryota</taxon>
        <taxon>Metazoa</taxon>
        <taxon>Cnidaria</taxon>
        <taxon>Anthozoa</taxon>
        <taxon>Hexacorallia</taxon>
        <taxon>Actiniaria</taxon>
        <taxon>Aiptasiidae</taxon>
        <taxon>Exaiptasia</taxon>
    </lineage>
</organism>
<reference evidence="6" key="1">
    <citation type="submission" date="2022-11" db="UniProtKB">
        <authorList>
            <consortium name="EnsemblMetazoa"/>
        </authorList>
    </citation>
    <scope>IDENTIFICATION</scope>
</reference>
<keyword evidence="7" id="KW-1185">Reference proteome</keyword>
<dbReference type="AlphaFoldDB" id="A0A913WPW5"/>
<dbReference type="EnsemblMetazoa" id="XM_021036628.2">
    <property type="protein sequence ID" value="XP_020892287.1"/>
    <property type="gene ID" value="LOC110231598"/>
</dbReference>
<dbReference type="PROSITE" id="PS51352">
    <property type="entry name" value="THIOREDOXIN_2"/>
    <property type="match status" value="1"/>
</dbReference>
<dbReference type="OMA" id="SEHFVMV"/>
<proteinExistence type="predicted"/>
<dbReference type="InterPro" id="IPR013766">
    <property type="entry name" value="Thioredoxin_domain"/>
</dbReference>
<evidence type="ECO:0000256" key="4">
    <source>
        <dbReference type="ARBA" id="ARBA00033687"/>
    </source>
</evidence>
<dbReference type="EC" id="1.8.4.2" evidence="1"/>
<evidence type="ECO:0000256" key="3">
    <source>
        <dbReference type="ARBA" id="ARBA00022729"/>
    </source>
</evidence>
<dbReference type="PANTHER" id="PTHR15337:SF11">
    <property type="entry name" value="THIOREDOXIN DOMAIN-CONTAINING PROTEIN"/>
    <property type="match status" value="1"/>
</dbReference>
<dbReference type="Pfam" id="PF13899">
    <property type="entry name" value="Thioredoxin_7"/>
    <property type="match status" value="1"/>
</dbReference>
<dbReference type="InterPro" id="IPR017937">
    <property type="entry name" value="Thioredoxin_CS"/>
</dbReference>
<accession>A0A913WPW5</accession>
<dbReference type="OrthoDB" id="262308at2759"/>
<dbReference type="Gene3D" id="3.40.30.10">
    <property type="entry name" value="Glutaredoxin"/>
    <property type="match status" value="1"/>
</dbReference>
<protein>
    <recommendedName>
        <fullName evidence="2">Thioredoxin domain-containing protein 12</fullName>
        <ecNumber evidence="1">1.8.4.2</ecNumber>
    </recommendedName>
</protein>
<evidence type="ECO:0000259" key="5">
    <source>
        <dbReference type="PROSITE" id="PS51352"/>
    </source>
</evidence>
<name>A0A913WPW5_EXADI</name>
<evidence type="ECO:0000313" key="7">
    <source>
        <dbReference type="Proteomes" id="UP000887567"/>
    </source>
</evidence>
<dbReference type="Proteomes" id="UP000887567">
    <property type="component" value="Unplaced"/>
</dbReference>
<keyword evidence="3" id="KW-0732">Signal</keyword>
<dbReference type="GeneID" id="110231598"/>
<dbReference type="GO" id="GO:0005783">
    <property type="term" value="C:endoplasmic reticulum"/>
    <property type="evidence" value="ECO:0007669"/>
    <property type="project" value="TreeGrafter"/>
</dbReference>